<gene>
    <name evidence="1" type="ORF">Amon02_000632500</name>
</gene>
<comment type="caution">
    <text evidence="1">The sequence shown here is derived from an EMBL/GenBank/DDBJ whole genome shotgun (WGS) entry which is preliminary data.</text>
</comment>
<dbReference type="EMBL" id="BSXS01004907">
    <property type="protein sequence ID" value="GME83673.1"/>
    <property type="molecule type" value="Genomic_DNA"/>
</dbReference>
<evidence type="ECO:0000313" key="1">
    <source>
        <dbReference type="EMBL" id="GME83673.1"/>
    </source>
</evidence>
<sequence length="382" mass="42874">MYERPKRLTNLKVLVVLEDDQSAIISQALNTTAHTLPISALAGWVIKTGLSEPEIIKKVHDQKYWGSIYVSSNDLSSNLVSAFSQGSFYNTTDVVRSYYETGRDPNGMNQYVIPAITKFSSVYQSILEQGLYPELLANASDSNLAKLRDNGMLTSYPKITITDAAPLEQPVLMAPIMVGLIYIIILTFFQVLWFIKLNADAAQILNPTSYIIYRALLQQVNFLILSLGYTALNSAFKISYNKSWSGGFGVAWMTHYLVMASVGGANENMYLLCFSTLPPLMGFWMLIFVILNISATFSPIEVCPKIFRFTYAMPVKNAYEISKIIYFDTYRGNLGRYFGVLIAWMIVNMILHPLCLIFFSTRTKKKVQKEAQAAAAEKEAST</sequence>
<proteinExistence type="predicted"/>
<accession>A0ACB5T9A9</accession>
<keyword evidence="2" id="KW-1185">Reference proteome</keyword>
<reference evidence="1" key="1">
    <citation type="submission" date="2023-04" db="EMBL/GenBank/DDBJ databases">
        <title>Ambrosiozyma monospora NBRC 10751.</title>
        <authorList>
            <person name="Ichikawa N."/>
            <person name="Sato H."/>
            <person name="Tonouchi N."/>
        </authorList>
    </citation>
    <scope>NUCLEOTIDE SEQUENCE</scope>
    <source>
        <strain evidence="1">NBRC 10751</strain>
    </source>
</reference>
<name>A0ACB5T9A9_AMBMO</name>
<organism evidence="1 2">
    <name type="scientific">Ambrosiozyma monospora</name>
    <name type="common">Yeast</name>
    <name type="synonym">Endomycopsis monosporus</name>
    <dbReference type="NCBI Taxonomy" id="43982"/>
    <lineage>
        <taxon>Eukaryota</taxon>
        <taxon>Fungi</taxon>
        <taxon>Dikarya</taxon>
        <taxon>Ascomycota</taxon>
        <taxon>Saccharomycotina</taxon>
        <taxon>Pichiomycetes</taxon>
        <taxon>Pichiales</taxon>
        <taxon>Pichiaceae</taxon>
        <taxon>Ambrosiozyma</taxon>
    </lineage>
</organism>
<protein>
    <submittedName>
        <fullName evidence="1">Unnamed protein product</fullName>
    </submittedName>
</protein>
<dbReference type="Proteomes" id="UP001165064">
    <property type="component" value="Unassembled WGS sequence"/>
</dbReference>
<evidence type="ECO:0000313" key="2">
    <source>
        <dbReference type="Proteomes" id="UP001165064"/>
    </source>
</evidence>